<organism evidence="2 3">
    <name type="scientific">Dorcoceras hygrometricum</name>
    <dbReference type="NCBI Taxonomy" id="472368"/>
    <lineage>
        <taxon>Eukaryota</taxon>
        <taxon>Viridiplantae</taxon>
        <taxon>Streptophyta</taxon>
        <taxon>Embryophyta</taxon>
        <taxon>Tracheophyta</taxon>
        <taxon>Spermatophyta</taxon>
        <taxon>Magnoliopsida</taxon>
        <taxon>eudicotyledons</taxon>
        <taxon>Gunneridae</taxon>
        <taxon>Pentapetalae</taxon>
        <taxon>asterids</taxon>
        <taxon>lamiids</taxon>
        <taxon>Lamiales</taxon>
        <taxon>Gesneriaceae</taxon>
        <taxon>Didymocarpoideae</taxon>
        <taxon>Trichosporeae</taxon>
        <taxon>Loxocarpinae</taxon>
        <taxon>Dorcoceras</taxon>
    </lineage>
</organism>
<evidence type="ECO:0000313" key="3">
    <source>
        <dbReference type="Proteomes" id="UP000250235"/>
    </source>
</evidence>
<keyword evidence="3" id="KW-1185">Reference proteome</keyword>
<feature type="compositionally biased region" description="Polar residues" evidence="1">
    <location>
        <begin position="217"/>
        <end position="228"/>
    </location>
</feature>
<accession>A0A2Z7BSU7</accession>
<proteinExistence type="predicted"/>
<dbReference type="OrthoDB" id="1751168at2759"/>
<gene>
    <name evidence="2" type="ORF">F511_36813</name>
</gene>
<protein>
    <submittedName>
        <fullName evidence="2">Uncharacterized protein</fullName>
    </submittedName>
</protein>
<feature type="region of interest" description="Disordered" evidence="1">
    <location>
        <begin position="206"/>
        <end position="228"/>
    </location>
</feature>
<evidence type="ECO:0000256" key="1">
    <source>
        <dbReference type="SAM" id="MobiDB-lite"/>
    </source>
</evidence>
<dbReference type="AlphaFoldDB" id="A0A2Z7BSU7"/>
<evidence type="ECO:0000313" key="2">
    <source>
        <dbReference type="EMBL" id="KZV36708.1"/>
    </source>
</evidence>
<sequence>MASVVFVNALQVNFDSVLTVEHSGMVNMFKSLEDSGLKGFLEGSGWVYEEAVLEFFTNAKILAGTIVSLVGARRIAITKDTLIEVFELTSEGITNFLTIPKETALEIRRHFSGSDEPFKAPNKKRDMPIEFRLLHDIVAKALCTKAGSFDQVTSETLDLMIAITAGLKVNWAQILFQVLLNMVQTLNDNLRVSPFRSVPTAYSEGESGRIGEAEFPESTNKSVSTNLY</sequence>
<name>A0A2Z7BSU7_9LAMI</name>
<dbReference type="EMBL" id="KV003261">
    <property type="protein sequence ID" value="KZV36708.1"/>
    <property type="molecule type" value="Genomic_DNA"/>
</dbReference>
<reference evidence="2 3" key="1">
    <citation type="journal article" date="2015" name="Proc. Natl. Acad. Sci. U.S.A.">
        <title>The resurrection genome of Boea hygrometrica: A blueprint for survival of dehydration.</title>
        <authorList>
            <person name="Xiao L."/>
            <person name="Yang G."/>
            <person name="Zhang L."/>
            <person name="Yang X."/>
            <person name="Zhao S."/>
            <person name="Ji Z."/>
            <person name="Zhou Q."/>
            <person name="Hu M."/>
            <person name="Wang Y."/>
            <person name="Chen M."/>
            <person name="Xu Y."/>
            <person name="Jin H."/>
            <person name="Xiao X."/>
            <person name="Hu G."/>
            <person name="Bao F."/>
            <person name="Hu Y."/>
            <person name="Wan P."/>
            <person name="Li L."/>
            <person name="Deng X."/>
            <person name="Kuang T."/>
            <person name="Xiang C."/>
            <person name="Zhu J.K."/>
            <person name="Oliver M.J."/>
            <person name="He Y."/>
        </authorList>
    </citation>
    <scope>NUCLEOTIDE SEQUENCE [LARGE SCALE GENOMIC DNA]</scope>
    <source>
        <strain evidence="3">cv. XS01</strain>
    </source>
</reference>
<dbReference type="Proteomes" id="UP000250235">
    <property type="component" value="Unassembled WGS sequence"/>
</dbReference>